<evidence type="ECO:0000313" key="2">
    <source>
        <dbReference type="Proteomes" id="UP000007123"/>
    </source>
</evidence>
<sequence>MPKKPQPKKSKPTSAIAGLSLLDIDLSFDPSFEDVDDVELNYSLVVTPPKFVEDSLYFFNAKVIIGKGEKGSKAYRTAIRARYFCGLQCENMDAAAVELSARKYAQTVIWGNFASLAAIVTQQMRAEFPVLPPMAATVRVEEDVEEGDDDVLLEAD</sequence>
<name>K2QC41_9HYPH</name>
<protein>
    <submittedName>
        <fullName evidence="1">Uncharacterized protein</fullName>
    </submittedName>
</protein>
<accession>K2QC41</accession>
<dbReference type="RefSeq" id="WP_006727666.1">
    <property type="nucleotide sequence ID" value="NZ_ALJF01000013.1"/>
</dbReference>
<dbReference type="AlphaFoldDB" id="K2QC41"/>
<gene>
    <name evidence="1" type="ORF">QWE_18363</name>
</gene>
<evidence type="ECO:0000313" key="1">
    <source>
        <dbReference type="EMBL" id="EKF58591.1"/>
    </source>
</evidence>
<reference evidence="1 2" key="1">
    <citation type="journal article" date="2012" name="J. Bacteriol.">
        <title>Draft Genome Sequence of Agrobacterium albertimagni Strain AOL15.</title>
        <authorList>
            <person name="Trimble W.L."/>
            <person name="Phung le T."/>
            <person name="Meyer F."/>
            <person name="Gilbert J.A."/>
            <person name="Silver S."/>
        </authorList>
    </citation>
    <scope>NUCLEOTIDE SEQUENCE [LARGE SCALE GENOMIC DNA]</scope>
    <source>
        <strain evidence="1 2">AOL15</strain>
    </source>
</reference>
<proteinExistence type="predicted"/>
<dbReference type="PATRIC" id="fig|1156935.5.peg.3737"/>
<dbReference type="Proteomes" id="UP000007123">
    <property type="component" value="Unassembled WGS sequence"/>
</dbReference>
<keyword evidence="2" id="KW-1185">Reference proteome</keyword>
<dbReference type="OrthoDB" id="10005860at2"/>
<comment type="caution">
    <text evidence="1">The sequence shown here is derived from an EMBL/GenBank/DDBJ whole genome shotgun (WGS) entry which is preliminary data.</text>
</comment>
<organism evidence="1 2">
    <name type="scientific">Agrobacterium albertimagni AOL15</name>
    <dbReference type="NCBI Taxonomy" id="1156935"/>
    <lineage>
        <taxon>Bacteria</taxon>
        <taxon>Pseudomonadati</taxon>
        <taxon>Pseudomonadota</taxon>
        <taxon>Alphaproteobacteria</taxon>
        <taxon>Hyphomicrobiales</taxon>
        <taxon>Rhizobiaceae</taxon>
        <taxon>Rhizobium/Agrobacterium group</taxon>
        <taxon>Agrobacterium</taxon>
    </lineage>
</organism>
<dbReference type="EMBL" id="ALJF01000013">
    <property type="protein sequence ID" value="EKF58591.1"/>
    <property type="molecule type" value="Genomic_DNA"/>
</dbReference>
<dbReference type="STRING" id="1156935.QWE_18363"/>